<dbReference type="GO" id="GO:0048731">
    <property type="term" value="P:system development"/>
    <property type="evidence" value="ECO:0007669"/>
    <property type="project" value="UniProtKB-ARBA"/>
</dbReference>
<dbReference type="Pfam" id="PF01535">
    <property type="entry name" value="PPR"/>
    <property type="match status" value="4"/>
</dbReference>
<gene>
    <name evidence="3" type="ORF">SELMODRAFT_174459</name>
</gene>
<dbReference type="AlphaFoldDB" id="D8RUC2"/>
<feature type="repeat" description="PPR" evidence="2">
    <location>
        <begin position="71"/>
        <end position="106"/>
    </location>
</feature>
<accession>D8RUC2</accession>
<evidence type="ECO:0000256" key="1">
    <source>
        <dbReference type="ARBA" id="ARBA00022737"/>
    </source>
</evidence>
<feature type="repeat" description="PPR" evidence="2">
    <location>
        <begin position="5"/>
        <end position="39"/>
    </location>
</feature>
<dbReference type="Proteomes" id="UP000001514">
    <property type="component" value="Unassembled WGS sequence"/>
</dbReference>
<keyword evidence="1" id="KW-0677">Repeat</keyword>
<dbReference type="eggNOG" id="KOG4197">
    <property type="taxonomic scope" value="Eukaryota"/>
</dbReference>
<dbReference type="HOGENOM" id="CLU_002706_0_0_1"/>
<name>D8RUC2_SELML</name>
<keyword evidence="4" id="KW-1185">Reference proteome</keyword>
<dbReference type="InterPro" id="IPR046960">
    <property type="entry name" value="PPR_At4g14850-like_plant"/>
</dbReference>
<dbReference type="Gene3D" id="1.25.40.10">
    <property type="entry name" value="Tetratricopeptide repeat domain"/>
    <property type="match status" value="2"/>
</dbReference>
<evidence type="ECO:0008006" key="5">
    <source>
        <dbReference type="Google" id="ProtNLM"/>
    </source>
</evidence>
<evidence type="ECO:0000313" key="3">
    <source>
        <dbReference type="EMBL" id="EFJ24181.1"/>
    </source>
</evidence>
<reference evidence="3 4" key="1">
    <citation type="journal article" date="2011" name="Science">
        <title>The Selaginella genome identifies genetic changes associated with the evolution of vascular plants.</title>
        <authorList>
            <person name="Banks J.A."/>
            <person name="Nishiyama T."/>
            <person name="Hasebe M."/>
            <person name="Bowman J.L."/>
            <person name="Gribskov M."/>
            <person name="dePamphilis C."/>
            <person name="Albert V.A."/>
            <person name="Aono N."/>
            <person name="Aoyama T."/>
            <person name="Ambrose B.A."/>
            <person name="Ashton N.W."/>
            <person name="Axtell M.J."/>
            <person name="Barker E."/>
            <person name="Barker M.S."/>
            <person name="Bennetzen J.L."/>
            <person name="Bonawitz N.D."/>
            <person name="Chapple C."/>
            <person name="Cheng C."/>
            <person name="Correa L.G."/>
            <person name="Dacre M."/>
            <person name="DeBarry J."/>
            <person name="Dreyer I."/>
            <person name="Elias M."/>
            <person name="Engstrom E.M."/>
            <person name="Estelle M."/>
            <person name="Feng L."/>
            <person name="Finet C."/>
            <person name="Floyd S.K."/>
            <person name="Frommer W.B."/>
            <person name="Fujita T."/>
            <person name="Gramzow L."/>
            <person name="Gutensohn M."/>
            <person name="Harholt J."/>
            <person name="Hattori M."/>
            <person name="Heyl A."/>
            <person name="Hirai T."/>
            <person name="Hiwatashi Y."/>
            <person name="Ishikawa M."/>
            <person name="Iwata M."/>
            <person name="Karol K.G."/>
            <person name="Koehler B."/>
            <person name="Kolukisaoglu U."/>
            <person name="Kubo M."/>
            <person name="Kurata T."/>
            <person name="Lalonde S."/>
            <person name="Li K."/>
            <person name="Li Y."/>
            <person name="Litt A."/>
            <person name="Lyons E."/>
            <person name="Manning G."/>
            <person name="Maruyama T."/>
            <person name="Michael T.P."/>
            <person name="Mikami K."/>
            <person name="Miyazaki S."/>
            <person name="Morinaga S."/>
            <person name="Murata T."/>
            <person name="Mueller-Roeber B."/>
            <person name="Nelson D.R."/>
            <person name="Obara M."/>
            <person name="Oguri Y."/>
            <person name="Olmstead R.G."/>
            <person name="Onodera N."/>
            <person name="Petersen B.L."/>
            <person name="Pils B."/>
            <person name="Prigge M."/>
            <person name="Rensing S.A."/>
            <person name="Riano-Pachon D.M."/>
            <person name="Roberts A.W."/>
            <person name="Sato Y."/>
            <person name="Scheller H.V."/>
            <person name="Schulz B."/>
            <person name="Schulz C."/>
            <person name="Shakirov E.V."/>
            <person name="Shibagaki N."/>
            <person name="Shinohara N."/>
            <person name="Shippen D.E."/>
            <person name="Soerensen I."/>
            <person name="Sotooka R."/>
            <person name="Sugimoto N."/>
            <person name="Sugita M."/>
            <person name="Sumikawa N."/>
            <person name="Tanurdzic M."/>
            <person name="Theissen G."/>
            <person name="Ulvskov P."/>
            <person name="Wakazuki S."/>
            <person name="Weng J.K."/>
            <person name="Willats W.W."/>
            <person name="Wipf D."/>
            <person name="Wolf P.G."/>
            <person name="Yang L."/>
            <person name="Zimmer A.D."/>
            <person name="Zhu Q."/>
            <person name="Mitros T."/>
            <person name="Hellsten U."/>
            <person name="Loque D."/>
            <person name="Otillar R."/>
            <person name="Salamov A."/>
            <person name="Schmutz J."/>
            <person name="Shapiro H."/>
            <person name="Lindquist E."/>
            <person name="Lucas S."/>
            <person name="Rokhsar D."/>
            <person name="Grigoriev I.V."/>
        </authorList>
    </citation>
    <scope>NUCLEOTIDE SEQUENCE [LARGE SCALE GENOMIC DNA]</scope>
</reference>
<dbReference type="InParanoid" id="D8RUC2"/>
<organism evidence="4">
    <name type="scientific">Selaginella moellendorffii</name>
    <name type="common">Spikemoss</name>
    <dbReference type="NCBI Taxonomy" id="88036"/>
    <lineage>
        <taxon>Eukaryota</taxon>
        <taxon>Viridiplantae</taxon>
        <taxon>Streptophyta</taxon>
        <taxon>Embryophyta</taxon>
        <taxon>Tracheophyta</taxon>
        <taxon>Lycopodiopsida</taxon>
        <taxon>Selaginellales</taxon>
        <taxon>Selaginellaceae</taxon>
        <taxon>Selaginella</taxon>
    </lineage>
</organism>
<evidence type="ECO:0000313" key="4">
    <source>
        <dbReference type="Proteomes" id="UP000001514"/>
    </source>
</evidence>
<protein>
    <recommendedName>
        <fullName evidence="5">Pentacotripeptide-repeat region of PRORP domain-containing protein</fullName>
    </recommendedName>
</protein>
<dbReference type="PANTHER" id="PTHR47926">
    <property type="entry name" value="PENTATRICOPEPTIDE REPEAT-CONTAINING PROTEIN"/>
    <property type="match status" value="1"/>
</dbReference>
<dbReference type="InterPro" id="IPR002885">
    <property type="entry name" value="PPR_rpt"/>
</dbReference>
<dbReference type="GO" id="GO:0003723">
    <property type="term" value="F:RNA binding"/>
    <property type="evidence" value="ECO:0007669"/>
    <property type="project" value="InterPro"/>
</dbReference>
<sequence>MPEWDTISWTIMITAYAHKGHIAQAQRFFDGIQQRDVASWNAMIVAYALNGYRARSIELLGELGVAGMDPDEVTFTSVMGACGHAGSVDAARDYLRSMRVDRGLAPREEHYACVIDALCRAGQIHRAEDLIANMPFLPGITEWTSLIAACKSQRDVERVLARVSELEHNSEVYVLLSNSIMPRSERVTSV</sequence>
<dbReference type="FunFam" id="1.25.40.10:FF:000158">
    <property type="entry name" value="pentatricopeptide repeat-containing protein At2g33680"/>
    <property type="match status" value="1"/>
</dbReference>
<dbReference type="PROSITE" id="PS51375">
    <property type="entry name" value="PPR"/>
    <property type="match status" value="2"/>
</dbReference>
<proteinExistence type="predicted"/>
<evidence type="ECO:0000256" key="2">
    <source>
        <dbReference type="PROSITE-ProRule" id="PRU00708"/>
    </source>
</evidence>
<dbReference type="NCBIfam" id="TIGR00756">
    <property type="entry name" value="PPR"/>
    <property type="match status" value="2"/>
</dbReference>
<dbReference type="InterPro" id="IPR011990">
    <property type="entry name" value="TPR-like_helical_dom_sf"/>
</dbReference>
<dbReference type="Gramene" id="EFJ24181">
    <property type="protein sequence ID" value="EFJ24181"/>
    <property type="gene ID" value="SELMODRAFT_174459"/>
</dbReference>
<dbReference type="KEGG" id="smo:SELMODRAFT_174459"/>
<dbReference type="GO" id="GO:0009451">
    <property type="term" value="P:RNA modification"/>
    <property type="evidence" value="ECO:0007669"/>
    <property type="project" value="InterPro"/>
</dbReference>
<dbReference type="EMBL" id="GL377590">
    <property type="protein sequence ID" value="EFJ24181.1"/>
    <property type="molecule type" value="Genomic_DNA"/>
</dbReference>